<dbReference type="PIRSF" id="PIRSF018072">
    <property type="entry name" value="UCP018072"/>
    <property type="match status" value="1"/>
</dbReference>
<dbReference type="AlphaFoldDB" id="A0A9D2LF99"/>
<dbReference type="InterPro" id="IPR039569">
    <property type="entry name" value="FAS1-like_DH_region"/>
</dbReference>
<evidence type="ECO:0000256" key="1">
    <source>
        <dbReference type="SAM" id="MobiDB-lite"/>
    </source>
</evidence>
<reference evidence="3" key="2">
    <citation type="submission" date="2021-04" db="EMBL/GenBank/DDBJ databases">
        <authorList>
            <person name="Gilroy R."/>
        </authorList>
    </citation>
    <scope>NUCLEOTIDE SEQUENCE</scope>
    <source>
        <strain evidence="3">ChiHjej13B12-24818</strain>
    </source>
</reference>
<evidence type="ECO:0000313" key="3">
    <source>
        <dbReference type="EMBL" id="HJB11418.1"/>
    </source>
</evidence>
<organism evidence="3 4">
    <name type="scientific">Candidatus Brachybacterium merdavium</name>
    <dbReference type="NCBI Taxonomy" id="2838513"/>
    <lineage>
        <taxon>Bacteria</taxon>
        <taxon>Bacillati</taxon>
        <taxon>Actinomycetota</taxon>
        <taxon>Actinomycetes</taxon>
        <taxon>Micrococcales</taxon>
        <taxon>Dermabacteraceae</taxon>
        <taxon>Brachybacterium</taxon>
    </lineage>
</organism>
<feature type="region of interest" description="Disordered" evidence="1">
    <location>
        <begin position="1"/>
        <end position="21"/>
    </location>
</feature>
<name>A0A9D2LF99_9MICO</name>
<feature type="domain" description="FAS1-like dehydratase" evidence="2">
    <location>
        <begin position="27"/>
        <end position="146"/>
    </location>
</feature>
<dbReference type="SUPFAM" id="SSF54637">
    <property type="entry name" value="Thioesterase/thiol ester dehydrase-isomerase"/>
    <property type="match status" value="1"/>
</dbReference>
<feature type="compositionally biased region" description="Polar residues" evidence="1">
    <location>
        <begin position="1"/>
        <end position="10"/>
    </location>
</feature>
<gene>
    <name evidence="3" type="ORF">H9786_12975</name>
</gene>
<reference evidence="3" key="1">
    <citation type="journal article" date="2021" name="PeerJ">
        <title>Extensive microbial diversity within the chicken gut microbiome revealed by metagenomics and culture.</title>
        <authorList>
            <person name="Gilroy R."/>
            <person name="Ravi A."/>
            <person name="Getino M."/>
            <person name="Pursley I."/>
            <person name="Horton D.L."/>
            <person name="Alikhan N.F."/>
            <person name="Baker D."/>
            <person name="Gharbi K."/>
            <person name="Hall N."/>
            <person name="Watson M."/>
            <person name="Adriaenssens E.M."/>
            <person name="Foster-Nyarko E."/>
            <person name="Jarju S."/>
            <person name="Secka A."/>
            <person name="Antonio M."/>
            <person name="Oren A."/>
            <person name="Chaudhuri R.R."/>
            <person name="La Ragione R."/>
            <person name="Hildebrand F."/>
            <person name="Pallen M.J."/>
        </authorList>
    </citation>
    <scope>NUCLEOTIDE SEQUENCE</scope>
    <source>
        <strain evidence="3">ChiHjej13B12-24818</strain>
    </source>
</reference>
<dbReference type="Proteomes" id="UP000823823">
    <property type="component" value="Unassembled WGS sequence"/>
</dbReference>
<evidence type="ECO:0000313" key="4">
    <source>
        <dbReference type="Proteomes" id="UP000823823"/>
    </source>
</evidence>
<dbReference type="Gene3D" id="3.10.129.10">
    <property type="entry name" value="Hotdog Thioesterase"/>
    <property type="match status" value="1"/>
</dbReference>
<dbReference type="InterPro" id="IPR029069">
    <property type="entry name" value="HotDog_dom_sf"/>
</dbReference>
<dbReference type="CDD" id="cd03441">
    <property type="entry name" value="R_hydratase_like"/>
    <property type="match status" value="1"/>
</dbReference>
<sequence length="156" mass="16040">MTTSSETPASSPDPAFAGRTYPPGPVHVVSAAKIAEFARATAATSPLHTDPEAARAAGHADVVAPPTFLVSLAQATEAQYIEDPAAGIDFTRVVHGEESFTLHRAVVAGDRLVPTLTVESVRAAGGHAMVTTRVDLADEAGGEVASVRSMLVVRGQ</sequence>
<dbReference type="InterPro" id="IPR016709">
    <property type="entry name" value="HadA-like"/>
</dbReference>
<dbReference type="EMBL" id="DWZH01000100">
    <property type="protein sequence ID" value="HJB11418.1"/>
    <property type="molecule type" value="Genomic_DNA"/>
</dbReference>
<comment type="caution">
    <text evidence="3">The sequence shown here is derived from an EMBL/GenBank/DDBJ whole genome shotgun (WGS) entry which is preliminary data.</text>
</comment>
<evidence type="ECO:0000259" key="2">
    <source>
        <dbReference type="Pfam" id="PF13452"/>
    </source>
</evidence>
<accession>A0A9D2LF99</accession>
<proteinExistence type="predicted"/>
<protein>
    <submittedName>
        <fullName evidence="3">MaoC family dehydratase N-terminal domain-containing protein</fullName>
    </submittedName>
</protein>
<dbReference type="Pfam" id="PF13452">
    <property type="entry name" value="FAS1_DH_region"/>
    <property type="match status" value="1"/>
</dbReference>